<reference evidence="7 8" key="1">
    <citation type="submission" date="2018-05" db="EMBL/GenBank/DDBJ databases">
        <title>Genomic Encyclopedia of Type Strains, Phase IV (KMG-IV): sequencing the most valuable type-strain genomes for metagenomic binning, comparative biology and taxonomic classification.</title>
        <authorList>
            <person name="Goeker M."/>
        </authorList>
    </citation>
    <scope>NUCLEOTIDE SEQUENCE [LARGE SCALE GENOMIC DNA]</scope>
    <source>
        <strain evidence="7 8">JC118</strain>
    </source>
</reference>
<dbReference type="GO" id="GO:0070681">
    <property type="term" value="P:glutaminyl-tRNAGln biosynthesis via transamidation"/>
    <property type="evidence" value="ECO:0007669"/>
    <property type="project" value="TreeGrafter"/>
</dbReference>
<protein>
    <submittedName>
        <fullName evidence="6">Asp-tRNA(Asn)/Glu-tRNA(Gln) amidotransferase subunit GatC</fullName>
    </submittedName>
    <submittedName>
        <fullName evidence="7">Aspartyl/glutamyl-tRNA(Asn/Gln) amidotransferase subunit C</fullName>
    </submittedName>
</protein>
<proteinExistence type="inferred from homology"/>
<keyword evidence="7" id="KW-0808">Transferase</keyword>
<comment type="catalytic activity">
    <reaction evidence="4">
        <text>L-aspartyl-tRNA(Asn) + L-glutamine + ATP + H2O = L-asparaginyl-tRNA(Asn) + L-glutamate + ADP + phosphate + 2 H(+)</text>
        <dbReference type="Rhea" id="RHEA:14513"/>
        <dbReference type="Rhea" id="RHEA-COMP:9674"/>
        <dbReference type="Rhea" id="RHEA-COMP:9677"/>
        <dbReference type="ChEBI" id="CHEBI:15377"/>
        <dbReference type="ChEBI" id="CHEBI:15378"/>
        <dbReference type="ChEBI" id="CHEBI:29985"/>
        <dbReference type="ChEBI" id="CHEBI:30616"/>
        <dbReference type="ChEBI" id="CHEBI:43474"/>
        <dbReference type="ChEBI" id="CHEBI:58359"/>
        <dbReference type="ChEBI" id="CHEBI:78515"/>
        <dbReference type="ChEBI" id="CHEBI:78516"/>
        <dbReference type="ChEBI" id="CHEBI:456216"/>
    </reaction>
</comment>
<comment type="function">
    <text evidence="3">Allows the formation of correctly charged Asn-tRNA(Asn) or Gln-tRNA(Gln) through the transamidation of misacylated Asp-tRNA(Asn) or Glu-tRNA(Gln) in organisms which lack either or both of asparaginyl-tRNA or glutaminyl-tRNA synthetases. The reaction takes place in the presence of glutamine and ATP through an activated phospho-Asp-tRNA(Asn) or phospho-Glu-tRNA(Gln).</text>
</comment>
<organism evidence="7 8">
    <name type="scientific">Dielma fastidiosa</name>
    <dbReference type="NCBI Taxonomy" id="1034346"/>
    <lineage>
        <taxon>Bacteria</taxon>
        <taxon>Bacillati</taxon>
        <taxon>Bacillota</taxon>
        <taxon>Erysipelotrichia</taxon>
        <taxon>Erysipelotrichales</taxon>
        <taxon>Erysipelotrichaceae</taxon>
        <taxon>Dielma</taxon>
    </lineage>
</organism>
<dbReference type="GO" id="GO:0006450">
    <property type="term" value="P:regulation of translational fidelity"/>
    <property type="evidence" value="ECO:0007669"/>
    <property type="project" value="InterPro"/>
</dbReference>
<evidence type="ECO:0000256" key="1">
    <source>
        <dbReference type="ARBA" id="ARBA00010757"/>
    </source>
</evidence>
<evidence type="ECO:0000313" key="8">
    <source>
        <dbReference type="Proteomes" id="UP000247612"/>
    </source>
</evidence>
<dbReference type="PANTHER" id="PTHR15004:SF0">
    <property type="entry name" value="GLUTAMYL-TRNA(GLN) AMIDOTRANSFERASE SUBUNIT C, MITOCHONDRIAL"/>
    <property type="match status" value="1"/>
</dbReference>
<dbReference type="GO" id="GO:0016740">
    <property type="term" value="F:transferase activity"/>
    <property type="evidence" value="ECO:0007669"/>
    <property type="project" value="UniProtKB-KW"/>
</dbReference>
<gene>
    <name evidence="6" type="primary">gatC</name>
    <name evidence="7" type="ORF">DES51_104121</name>
    <name evidence="6" type="ORF">MQE39_08910</name>
</gene>
<evidence type="ECO:0000256" key="2">
    <source>
        <dbReference type="ARBA" id="ARBA00011123"/>
    </source>
</evidence>
<dbReference type="Proteomes" id="UP001276902">
    <property type="component" value="Unassembled WGS sequence"/>
</dbReference>
<evidence type="ECO:0000313" key="6">
    <source>
        <dbReference type="EMBL" id="MDY5168233.1"/>
    </source>
</evidence>
<keyword evidence="8" id="KW-1185">Reference proteome</keyword>
<dbReference type="Proteomes" id="UP000247612">
    <property type="component" value="Unassembled WGS sequence"/>
</dbReference>
<comment type="subunit">
    <text evidence="2">Heterotrimer of A, B and C subunits.</text>
</comment>
<comment type="caution">
    <text evidence="7">The sequence shown here is derived from an EMBL/GenBank/DDBJ whole genome shotgun (WGS) entry which is preliminary data.</text>
</comment>
<dbReference type="Pfam" id="PF02686">
    <property type="entry name" value="GatC"/>
    <property type="match status" value="1"/>
</dbReference>
<dbReference type="GeneID" id="94441024"/>
<dbReference type="RefSeq" id="WP_022937919.1">
    <property type="nucleotide sequence ID" value="NZ_BAABZA010000011.1"/>
</dbReference>
<evidence type="ECO:0000256" key="5">
    <source>
        <dbReference type="ARBA" id="ARBA00047913"/>
    </source>
</evidence>
<dbReference type="OrthoDB" id="9813938at2"/>
<dbReference type="InterPro" id="IPR036113">
    <property type="entry name" value="Asp/Glu-ADT_sf_sub_c"/>
</dbReference>
<evidence type="ECO:0000256" key="3">
    <source>
        <dbReference type="ARBA" id="ARBA00024799"/>
    </source>
</evidence>
<comment type="similarity">
    <text evidence="1">Belongs to the GatC family.</text>
</comment>
<name>A0A2V2FLS6_9FIRM</name>
<dbReference type="EMBL" id="JALDAW010000013">
    <property type="protein sequence ID" value="MDY5168233.1"/>
    <property type="molecule type" value="Genomic_DNA"/>
</dbReference>
<dbReference type="STRING" id="1034346.GCA_000313565_01615"/>
<comment type="catalytic activity">
    <reaction evidence="5">
        <text>L-glutamyl-tRNA(Gln) + L-glutamine + ATP + H2O = L-glutaminyl-tRNA(Gln) + L-glutamate + ADP + phosphate + H(+)</text>
        <dbReference type="Rhea" id="RHEA:17521"/>
        <dbReference type="Rhea" id="RHEA-COMP:9681"/>
        <dbReference type="Rhea" id="RHEA-COMP:9684"/>
        <dbReference type="ChEBI" id="CHEBI:15377"/>
        <dbReference type="ChEBI" id="CHEBI:15378"/>
        <dbReference type="ChEBI" id="CHEBI:29985"/>
        <dbReference type="ChEBI" id="CHEBI:30616"/>
        <dbReference type="ChEBI" id="CHEBI:43474"/>
        <dbReference type="ChEBI" id="CHEBI:58359"/>
        <dbReference type="ChEBI" id="CHEBI:78520"/>
        <dbReference type="ChEBI" id="CHEBI:78521"/>
        <dbReference type="ChEBI" id="CHEBI:456216"/>
    </reaction>
</comment>
<reference evidence="6" key="2">
    <citation type="submission" date="2022-03" db="EMBL/GenBank/DDBJ databases">
        <title>First case of bacteraemia caused by Dielma fastidiosa in a patient hospitalised with diverticulitis.</title>
        <authorList>
            <person name="Forman-Ankjaer B."/>
            <person name="Hvid-Jensen F."/>
            <person name="Kobel C.M."/>
            <person name="Greve T."/>
        </authorList>
    </citation>
    <scope>NUCLEOTIDE SEQUENCE</scope>
    <source>
        <strain evidence="6">AUH_DF_2021</strain>
    </source>
</reference>
<dbReference type="AlphaFoldDB" id="A0A2V2FLS6"/>
<sequence length="97" mass="11263">MEKFEKGMLKKLANDVMFDLNDQEISELQEEFEIYVRQMDLLNRIDTENVEEMVYPFETPTTFIRDDEHEYALSAADALANAPRVAANHIVVPKVVK</sequence>
<evidence type="ECO:0000313" key="7">
    <source>
        <dbReference type="EMBL" id="PXX80116.1"/>
    </source>
</evidence>
<dbReference type="NCBIfam" id="TIGR00135">
    <property type="entry name" value="gatC"/>
    <property type="match status" value="1"/>
</dbReference>
<accession>A0A2V2FLS6</accession>
<dbReference type="SUPFAM" id="SSF141000">
    <property type="entry name" value="Glu-tRNAGln amidotransferase C subunit"/>
    <property type="match status" value="1"/>
</dbReference>
<evidence type="ECO:0000256" key="4">
    <source>
        <dbReference type="ARBA" id="ARBA00047380"/>
    </source>
</evidence>
<dbReference type="EMBL" id="QJKH01000004">
    <property type="protein sequence ID" value="PXX80116.1"/>
    <property type="molecule type" value="Genomic_DNA"/>
</dbReference>
<dbReference type="InterPro" id="IPR003837">
    <property type="entry name" value="GatC"/>
</dbReference>
<dbReference type="PANTHER" id="PTHR15004">
    <property type="entry name" value="GLUTAMYL-TRNA(GLN) AMIDOTRANSFERASE SUBUNIT C, MITOCHONDRIAL"/>
    <property type="match status" value="1"/>
</dbReference>